<dbReference type="EMBL" id="JBHTNU010000002">
    <property type="protein sequence ID" value="MFD1426011.1"/>
    <property type="molecule type" value="Genomic_DNA"/>
</dbReference>
<dbReference type="Proteomes" id="UP001597282">
    <property type="component" value="Unassembled WGS sequence"/>
</dbReference>
<dbReference type="PANTHER" id="PTHR31793">
    <property type="entry name" value="4-HYDROXYBENZOYL-COA THIOESTERASE FAMILY MEMBER"/>
    <property type="match status" value="1"/>
</dbReference>
<dbReference type="GO" id="GO:0016787">
    <property type="term" value="F:hydrolase activity"/>
    <property type="evidence" value="ECO:0007669"/>
    <property type="project" value="UniProtKB-KW"/>
</dbReference>
<evidence type="ECO:0000313" key="4">
    <source>
        <dbReference type="Proteomes" id="UP001597282"/>
    </source>
</evidence>
<dbReference type="Pfam" id="PF13279">
    <property type="entry name" value="4HBT_2"/>
    <property type="match status" value="1"/>
</dbReference>
<evidence type="ECO:0000256" key="2">
    <source>
        <dbReference type="ARBA" id="ARBA00022801"/>
    </source>
</evidence>
<proteinExistence type="inferred from homology"/>
<accession>A0ABW4C7T9</accession>
<evidence type="ECO:0000313" key="3">
    <source>
        <dbReference type="EMBL" id="MFD1426011.1"/>
    </source>
</evidence>
<organism evidence="3 4">
    <name type="scientific">Kroppenstedtia sanguinis</name>
    <dbReference type="NCBI Taxonomy" id="1380684"/>
    <lineage>
        <taxon>Bacteria</taxon>
        <taxon>Bacillati</taxon>
        <taxon>Bacillota</taxon>
        <taxon>Bacilli</taxon>
        <taxon>Bacillales</taxon>
        <taxon>Thermoactinomycetaceae</taxon>
        <taxon>Kroppenstedtia</taxon>
    </lineage>
</organism>
<reference evidence="4" key="1">
    <citation type="journal article" date="2019" name="Int. J. Syst. Evol. Microbiol.">
        <title>The Global Catalogue of Microorganisms (GCM) 10K type strain sequencing project: providing services to taxonomists for standard genome sequencing and annotation.</title>
        <authorList>
            <consortium name="The Broad Institute Genomics Platform"/>
            <consortium name="The Broad Institute Genome Sequencing Center for Infectious Disease"/>
            <person name="Wu L."/>
            <person name="Ma J."/>
        </authorList>
    </citation>
    <scope>NUCLEOTIDE SEQUENCE [LARGE SCALE GENOMIC DNA]</scope>
    <source>
        <strain evidence="4">S1</strain>
    </source>
</reference>
<comment type="caution">
    <text evidence="3">The sequence shown here is derived from an EMBL/GenBank/DDBJ whole genome shotgun (WGS) entry which is preliminary data.</text>
</comment>
<evidence type="ECO:0000256" key="1">
    <source>
        <dbReference type="ARBA" id="ARBA00005953"/>
    </source>
</evidence>
<protein>
    <submittedName>
        <fullName evidence="3">Acyl-CoA thioesterase</fullName>
        <ecNumber evidence="3">3.1.2.-</ecNumber>
    </submittedName>
</protein>
<gene>
    <name evidence="3" type="ORF">ACFQ4Y_03555</name>
</gene>
<name>A0ABW4C7T9_9BACL</name>
<dbReference type="InterPro" id="IPR050563">
    <property type="entry name" value="4-hydroxybenzoyl-CoA_TE"/>
</dbReference>
<dbReference type="InterPro" id="IPR029069">
    <property type="entry name" value="HotDog_dom_sf"/>
</dbReference>
<sequence length="145" mass="17384">MKPRRDQSQFRVRYQETDQMGVAHHSNYATWFEVGRTDWIRKVGLSYGELEKRGLLLPVVDLHCRYISPAQYDDTLSIRTWVGEMRGPKITFCYEVYRMDDELLLARGETIHFWTDRNLKRLNLERKEPQLFRLLSERISGQTEE</sequence>
<dbReference type="Gene3D" id="3.10.129.10">
    <property type="entry name" value="Hotdog Thioesterase"/>
    <property type="match status" value="1"/>
</dbReference>
<dbReference type="NCBIfam" id="TIGR00051">
    <property type="entry name" value="YbgC/FadM family acyl-CoA thioesterase"/>
    <property type="match status" value="1"/>
</dbReference>
<keyword evidence="2 3" id="KW-0378">Hydrolase</keyword>
<dbReference type="InterPro" id="IPR006684">
    <property type="entry name" value="YbgC/YbaW"/>
</dbReference>
<dbReference type="PIRSF" id="PIRSF003230">
    <property type="entry name" value="YbgC"/>
    <property type="match status" value="1"/>
</dbReference>
<comment type="similarity">
    <text evidence="1">Belongs to the 4-hydroxybenzoyl-CoA thioesterase family.</text>
</comment>
<dbReference type="PANTHER" id="PTHR31793:SF27">
    <property type="entry name" value="NOVEL THIOESTERASE SUPERFAMILY DOMAIN AND SAPOSIN A-TYPE DOMAIN CONTAINING PROTEIN (0610012H03RIK)"/>
    <property type="match status" value="1"/>
</dbReference>
<dbReference type="RefSeq" id="WP_380163010.1">
    <property type="nucleotide sequence ID" value="NZ_JBHTNU010000002.1"/>
</dbReference>
<keyword evidence="4" id="KW-1185">Reference proteome</keyword>
<dbReference type="EC" id="3.1.2.-" evidence="3"/>
<dbReference type="SUPFAM" id="SSF54637">
    <property type="entry name" value="Thioesterase/thiol ester dehydrase-isomerase"/>
    <property type="match status" value="1"/>
</dbReference>
<dbReference type="CDD" id="cd00586">
    <property type="entry name" value="4HBT"/>
    <property type="match status" value="1"/>
</dbReference>